<dbReference type="EC" id="2.5.1.19" evidence="3"/>
<dbReference type="UniPathway" id="UPA00053">
    <property type="reaction ID" value="UER00089"/>
</dbReference>
<comment type="pathway">
    <text evidence="1">Metabolic intermediate biosynthesis; chorismate biosynthesis; chorismate from D-erythrose 4-phosphate and phosphoenolpyruvate: step 6/7.</text>
</comment>
<reference evidence="11 12" key="1">
    <citation type="submission" date="2016-04" db="EMBL/GenBank/DDBJ databases">
        <title>Peptidophaga gingivicola gen. nov., sp. nov., isolated from human subgingival plaque.</title>
        <authorList>
            <person name="Beall C.J."/>
            <person name="Mokrzan E.M."/>
            <person name="Griffen A.L."/>
            <person name="Leys E.J."/>
        </authorList>
    </citation>
    <scope>NUCLEOTIDE SEQUENCE [LARGE SCALE GENOMIC DNA]</scope>
    <source>
        <strain evidence="11 12">BA112</strain>
    </source>
</reference>
<evidence type="ECO:0000256" key="2">
    <source>
        <dbReference type="ARBA" id="ARBA00009948"/>
    </source>
</evidence>
<dbReference type="PANTHER" id="PTHR21090:SF5">
    <property type="entry name" value="PENTAFUNCTIONAL AROM POLYPEPTIDE"/>
    <property type="match status" value="1"/>
</dbReference>
<dbReference type="GO" id="GO:0008652">
    <property type="term" value="P:amino acid biosynthetic process"/>
    <property type="evidence" value="ECO:0007669"/>
    <property type="project" value="UniProtKB-KW"/>
</dbReference>
<proteinExistence type="inferred from homology"/>
<feature type="domain" description="Enolpyruvate transferase" evidence="10">
    <location>
        <begin position="1"/>
        <end position="164"/>
    </location>
</feature>
<dbReference type="PROSITE" id="PS00885">
    <property type="entry name" value="EPSP_SYNTHASE_2"/>
    <property type="match status" value="1"/>
</dbReference>
<dbReference type="GO" id="GO:0009073">
    <property type="term" value="P:aromatic amino acid family biosynthetic process"/>
    <property type="evidence" value="ECO:0007669"/>
    <property type="project" value="UniProtKB-KW"/>
</dbReference>
<keyword evidence="4" id="KW-0028">Amino-acid biosynthesis</keyword>
<evidence type="ECO:0000256" key="4">
    <source>
        <dbReference type="ARBA" id="ARBA00022605"/>
    </source>
</evidence>
<dbReference type="AlphaFoldDB" id="A0A179B2M3"/>
<protein>
    <recommendedName>
        <fullName evidence="3">3-phosphoshikimate 1-carboxyvinyltransferase</fullName>
        <ecNumber evidence="3">2.5.1.19</ecNumber>
    </recommendedName>
    <alternativeName>
        <fullName evidence="7">5-enolpyruvylshikimate-3-phosphate synthase</fullName>
    </alternativeName>
</protein>
<dbReference type="PANTHER" id="PTHR21090">
    <property type="entry name" value="AROM/DEHYDROQUINATE SYNTHASE"/>
    <property type="match status" value="1"/>
</dbReference>
<dbReference type="Pfam" id="PF00275">
    <property type="entry name" value="EPSP_synthase"/>
    <property type="match status" value="2"/>
</dbReference>
<comment type="caution">
    <text evidence="11">The sequence shown here is derived from an EMBL/GenBank/DDBJ whole genome shotgun (WGS) entry which is preliminary data.</text>
</comment>
<dbReference type="InterPro" id="IPR001986">
    <property type="entry name" value="Enolpyruvate_Tfrase_dom"/>
</dbReference>
<evidence type="ECO:0000313" key="12">
    <source>
        <dbReference type="Proteomes" id="UP000078368"/>
    </source>
</evidence>
<feature type="domain" description="Enolpyruvate transferase" evidence="10">
    <location>
        <begin position="201"/>
        <end position="398"/>
    </location>
</feature>
<keyword evidence="5 11" id="KW-0808">Transferase</keyword>
<dbReference type="SUPFAM" id="SSF55205">
    <property type="entry name" value="EPT/RTPC-like"/>
    <property type="match status" value="1"/>
</dbReference>
<sequence length="425" mass="43257">MAQALAAMGAGVEGDGAAIVVTPGPLRGAHVDVGLAGTVMRFVPPIALFARGDVVFDGDEAARTRPIAPLVRALEQLGGQIAHSTSASGQAALPMTVKGKGAVTGGTVEIDASGSSQFVSALLLAAPRMERGLDIRHTGRRIPSAPHIAMTVDVLREAGIAVRAIDGSGRSGGLSPSVEPSPCNGSDACGGLGAEPADPPGQPTRWTVEPGIPRIGDVTVEPDLSNAGPFLAAAMATGGETILDWPDSRQPGSAYRELFEAMGARTRAADGRLALRGPATIAPLDADMHDVGELVPTVAAVAAFANGPSALRNIGQLRGHETDRLAALVAELTKVGATAQIEGDDLLIEPGPPKPATIETYADHRMATFGAILGLRIPGLRVANVETTAKTFPQFVDMWEDLAAGAEDVAPAPLGDIFGHAGLGA</sequence>
<dbReference type="InterPro" id="IPR023193">
    <property type="entry name" value="EPSP_synthase_CS"/>
</dbReference>
<dbReference type="PROSITE" id="PS00104">
    <property type="entry name" value="EPSP_SYNTHASE_1"/>
    <property type="match status" value="1"/>
</dbReference>
<evidence type="ECO:0000256" key="6">
    <source>
        <dbReference type="ARBA" id="ARBA00023141"/>
    </source>
</evidence>
<dbReference type="InterPro" id="IPR006264">
    <property type="entry name" value="EPSP_synthase"/>
</dbReference>
<name>A0A179B2M3_9ACTO</name>
<evidence type="ECO:0000256" key="9">
    <source>
        <dbReference type="SAM" id="MobiDB-lite"/>
    </source>
</evidence>
<evidence type="ECO:0000256" key="7">
    <source>
        <dbReference type="ARBA" id="ARBA00030046"/>
    </source>
</evidence>
<dbReference type="EMBL" id="LVZK01000002">
    <property type="protein sequence ID" value="OAP85635.1"/>
    <property type="molecule type" value="Genomic_DNA"/>
</dbReference>
<gene>
    <name evidence="11" type="ORF">A4H34_08415</name>
</gene>
<organism evidence="11 12">
    <name type="scientific">Peptidiphaga gingivicola</name>
    <dbReference type="NCBI Taxonomy" id="2741497"/>
    <lineage>
        <taxon>Bacteria</taxon>
        <taxon>Bacillati</taxon>
        <taxon>Actinomycetota</taxon>
        <taxon>Actinomycetes</taxon>
        <taxon>Actinomycetales</taxon>
        <taxon>Actinomycetaceae</taxon>
        <taxon>Peptidiphaga</taxon>
    </lineage>
</organism>
<dbReference type="Gene3D" id="3.65.10.10">
    <property type="entry name" value="Enolpyruvate transferase domain"/>
    <property type="match status" value="2"/>
</dbReference>
<comment type="catalytic activity">
    <reaction evidence="8">
        <text>3-phosphoshikimate + phosphoenolpyruvate = 5-O-(1-carboxyvinyl)-3-phosphoshikimate + phosphate</text>
        <dbReference type="Rhea" id="RHEA:21256"/>
        <dbReference type="ChEBI" id="CHEBI:43474"/>
        <dbReference type="ChEBI" id="CHEBI:57701"/>
        <dbReference type="ChEBI" id="CHEBI:58702"/>
        <dbReference type="ChEBI" id="CHEBI:145989"/>
        <dbReference type="EC" id="2.5.1.19"/>
    </reaction>
    <physiologicalReaction direction="left-to-right" evidence="8">
        <dbReference type="Rhea" id="RHEA:21257"/>
    </physiologicalReaction>
</comment>
<dbReference type="InterPro" id="IPR013792">
    <property type="entry name" value="RNA3'P_cycl/enolpyr_Trfase_a/b"/>
</dbReference>
<keyword evidence="12" id="KW-1185">Reference proteome</keyword>
<evidence type="ECO:0000256" key="1">
    <source>
        <dbReference type="ARBA" id="ARBA00004811"/>
    </source>
</evidence>
<dbReference type="STRING" id="1823756.A4H34_08415"/>
<evidence type="ECO:0000256" key="5">
    <source>
        <dbReference type="ARBA" id="ARBA00022679"/>
    </source>
</evidence>
<evidence type="ECO:0000256" key="3">
    <source>
        <dbReference type="ARBA" id="ARBA00012450"/>
    </source>
</evidence>
<dbReference type="PIRSF" id="PIRSF000505">
    <property type="entry name" value="EPSPS"/>
    <property type="match status" value="1"/>
</dbReference>
<feature type="region of interest" description="Disordered" evidence="9">
    <location>
        <begin position="167"/>
        <end position="202"/>
    </location>
</feature>
<evidence type="ECO:0000313" key="11">
    <source>
        <dbReference type="EMBL" id="OAP85635.1"/>
    </source>
</evidence>
<dbReference type="Proteomes" id="UP000078368">
    <property type="component" value="Unassembled WGS sequence"/>
</dbReference>
<dbReference type="GO" id="GO:0003866">
    <property type="term" value="F:3-phosphoshikimate 1-carboxyvinyltransferase activity"/>
    <property type="evidence" value="ECO:0007669"/>
    <property type="project" value="UniProtKB-EC"/>
</dbReference>
<accession>A0A179B2M3</accession>
<evidence type="ECO:0000256" key="8">
    <source>
        <dbReference type="ARBA" id="ARBA00044633"/>
    </source>
</evidence>
<keyword evidence="6" id="KW-0057">Aromatic amino acid biosynthesis</keyword>
<dbReference type="GO" id="GO:0009423">
    <property type="term" value="P:chorismate biosynthetic process"/>
    <property type="evidence" value="ECO:0007669"/>
    <property type="project" value="UniProtKB-UniPathway"/>
</dbReference>
<dbReference type="InterPro" id="IPR036968">
    <property type="entry name" value="Enolpyruvate_Tfrase_sf"/>
</dbReference>
<evidence type="ECO:0000259" key="10">
    <source>
        <dbReference type="Pfam" id="PF00275"/>
    </source>
</evidence>
<comment type="similarity">
    <text evidence="2">Belongs to the EPSP synthase family.</text>
</comment>